<dbReference type="EMBL" id="CP018025">
    <property type="protein sequence ID" value="APD92206.1"/>
    <property type="molecule type" value="Genomic_DNA"/>
</dbReference>
<dbReference type="Proteomes" id="UP000182101">
    <property type="component" value="Plasmid pAMCP48-600"/>
</dbReference>
<proteinExistence type="predicted"/>
<keyword evidence="2" id="KW-0472">Membrane</keyword>
<evidence type="ECO:0000256" key="2">
    <source>
        <dbReference type="SAM" id="Phobius"/>
    </source>
</evidence>
<keyword evidence="2" id="KW-0812">Transmembrane</keyword>
<keyword evidence="3" id="KW-0614">Plasmid</keyword>
<sequence length="235" mass="27544">MEFILSMDVLFNIFCFALGALSIYLTAYLKIKGKNRALIEDNRQLEEEKQKIVAKYRAETEKIKKQHSLDIEKRKYQYEDKRLQFSKYFSLLDEFHGKCNSIFVEKFQPIMTEFLTACLEGDETNKNKAIVKYNQDVQSLVFELNEEHLKVKTEQNSIRLIASKEVDALLDKLEIAVKNATDASTEMLRFMSTQEFWADQTLIAPYQEKATMFGQDVQHCHNALKEQMKLELNEI</sequence>
<feature type="transmembrane region" description="Helical" evidence="2">
    <location>
        <begin position="6"/>
        <end position="29"/>
    </location>
</feature>
<evidence type="ECO:0000256" key="1">
    <source>
        <dbReference type="SAM" id="Coils"/>
    </source>
</evidence>
<keyword evidence="2" id="KW-1133">Transmembrane helix</keyword>
<reference evidence="3 4" key="1">
    <citation type="submission" date="2016-11" db="EMBL/GenBank/DDBJ databases">
        <title>Networking in microbes: conjugative elements and plasmids in the genus Alteromonas.</title>
        <authorList>
            <person name="Lopez-Perez M."/>
            <person name="Ramon-Marco N."/>
            <person name="Rodriguez-Valera F."/>
        </authorList>
    </citation>
    <scope>NUCLEOTIDE SEQUENCE [LARGE SCALE GENOMIC DNA]</scope>
    <source>
        <strain evidence="3 4">CP48</strain>
        <plasmid evidence="4">pamcp48-600</plasmid>
    </source>
</reference>
<evidence type="ECO:0000313" key="3">
    <source>
        <dbReference type="EMBL" id="APD92206.1"/>
    </source>
</evidence>
<organism evidence="3 4">
    <name type="scientific">Alteromonas mediterranea</name>
    <dbReference type="NCBI Taxonomy" id="314275"/>
    <lineage>
        <taxon>Bacteria</taxon>
        <taxon>Pseudomonadati</taxon>
        <taxon>Pseudomonadota</taxon>
        <taxon>Gammaproteobacteria</taxon>
        <taxon>Alteromonadales</taxon>
        <taxon>Alteromonadaceae</taxon>
        <taxon>Alteromonas/Salinimonas group</taxon>
        <taxon>Alteromonas</taxon>
    </lineage>
</organism>
<geneLocation type="plasmid" evidence="4">
    <name>pamcp48-600</name>
</geneLocation>
<feature type="coiled-coil region" evidence="1">
    <location>
        <begin position="28"/>
        <end position="62"/>
    </location>
</feature>
<dbReference type="AlphaFoldDB" id="A0AAC9NTY4"/>
<name>A0AAC9NTY4_9ALTE</name>
<accession>A0AAC9NTY4</accession>
<protein>
    <submittedName>
        <fullName evidence="3">Uncharacterized protein</fullName>
    </submittedName>
</protein>
<gene>
    <name evidence="3" type="ORF">BM524_20020</name>
</gene>
<evidence type="ECO:0000313" key="4">
    <source>
        <dbReference type="Proteomes" id="UP000182101"/>
    </source>
</evidence>
<keyword evidence="1" id="KW-0175">Coiled coil</keyword>